<protein>
    <recommendedName>
        <fullName evidence="3">Zinc finger PHD-type domain-containing protein</fullName>
    </recommendedName>
</protein>
<name>A0A8S3PSG1_MYTED</name>
<accession>A0A8S3PSG1</accession>
<dbReference type="InterPro" id="IPR011011">
    <property type="entry name" value="Znf_FYVE_PHD"/>
</dbReference>
<sequence>MNASTGRQFYITVLPFILHLHPEVVIRKPEKLSTLRSRLLNATVVCNYFKELQTVLQELTPTSICNMDETRNNLEHQPARNKCGRPGALWIQCCGCERWFHRACSGLTYSRFKQMTEEAVWNFTDEMDLSIKLSEWLKSDFTGHAALLPATEDTDGEW</sequence>
<evidence type="ECO:0008006" key="3">
    <source>
        <dbReference type="Google" id="ProtNLM"/>
    </source>
</evidence>
<proteinExistence type="predicted"/>
<dbReference type="SUPFAM" id="SSF57903">
    <property type="entry name" value="FYVE/PHD zinc finger"/>
    <property type="match status" value="1"/>
</dbReference>
<evidence type="ECO:0000313" key="2">
    <source>
        <dbReference type="Proteomes" id="UP000683360"/>
    </source>
</evidence>
<dbReference type="Gene3D" id="3.30.40.10">
    <property type="entry name" value="Zinc/RING finger domain, C3HC4 (zinc finger)"/>
    <property type="match status" value="1"/>
</dbReference>
<evidence type="ECO:0000313" key="1">
    <source>
        <dbReference type="EMBL" id="CAG2186710.1"/>
    </source>
</evidence>
<keyword evidence="2" id="KW-1185">Reference proteome</keyword>
<gene>
    <name evidence="1" type="ORF">MEDL_2268</name>
</gene>
<comment type="caution">
    <text evidence="1">The sequence shown here is derived from an EMBL/GenBank/DDBJ whole genome shotgun (WGS) entry which is preliminary data.</text>
</comment>
<dbReference type="InterPro" id="IPR013083">
    <property type="entry name" value="Znf_RING/FYVE/PHD"/>
</dbReference>
<dbReference type="Proteomes" id="UP000683360">
    <property type="component" value="Unassembled WGS sequence"/>
</dbReference>
<dbReference type="AlphaFoldDB" id="A0A8S3PSG1"/>
<dbReference type="EMBL" id="CAJPWZ010000143">
    <property type="protein sequence ID" value="CAG2186710.1"/>
    <property type="molecule type" value="Genomic_DNA"/>
</dbReference>
<reference evidence="1" key="1">
    <citation type="submission" date="2021-03" db="EMBL/GenBank/DDBJ databases">
        <authorList>
            <person name="Bekaert M."/>
        </authorList>
    </citation>
    <scope>NUCLEOTIDE SEQUENCE</scope>
</reference>
<dbReference type="OrthoDB" id="436852at2759"/>
<organism evidence="1 2">
    <name type="scientific">Mytilus edulis</name>
    <name type="common">Blue mussel</name>
    <dbReference type="NCBI Taxonomy" id="6550"/>
    <lineage>
        <taxon>Eukaryota</taxon>
        <taxon>Metazoa</taxon>
        <taxon>Spiralia</taxon>
        <taxon>Lophotrochozoa</taxon>
        <taxon>Mollusca</taxon>
        <taxon>Bivalvia</taxon>
        <taxon>Autobranchia</taxon>
        <taxon>Pteriomorphia</taxon>
        <taxon>Mytilida</taxon>
        <taxon>Mytiloidea</taxon>
        <taxon>Mytilidae</taxon>
        <taxon>Mytilinae</taxon>
        <taxon>Mytilus</taxon>
    </lineage>
</organism>